<keyword evidence="2" id="KW-0560">Oxidoreductase</keyword>
<comment type="caution">
    <text evidence="4">The sequence shown here is derived from an EMBL/GenBank/DDBJ whole genome shotgun (WGS) entry which is preliminary data.</text>
</comment>
<dbReference type="InterPro" id="IPR002347">
    <property type="entry name" value="SDR_fam"/>
</dbReference>
<evidence type="ECO:0000313" key="5">
    <source>
        <dbReference type="Proteomes" id="UP001157160"/>
    </source>
</evidence>
<evidence type="ECO:0000313" key="4">
    <source>
        <dbReference type="EMBL" id="GMA28447.1"/>
    </source>
</evidence>
<dbReference type="InterPro" id="IPR057326">
    <property type="entry name" value="KR_dom"/>
</dbReference>
<dbReference type="InterPro" id="IPR036291">
    <property type="entry name" value="NAD(P)-bd_dom_sf"/>
</dbReference>
<evidence type="ECO:0000256" key="2">
    <source>
        <dbReference type="ARBA" id="ARBA00023002"/>
    </source>
</evidence>
<dbReference type="Proteomes" id="UP001157160">
    <property type="component" value="Unassembled WGS sequence"/>
</dbReference>
<sequence>MTQNTADAGIRTVIVTGGGSPRGIGRATARRVARDGFAVAVIDLDGAAAEETARLVAEEFGVPTIGVAANVTDEASVDAAVSAIEAALPPVSGLANIAGITSPVPFFDTTLDEWNRVMGINATGTYVVTKRVAQGMVERGHGHIVNMSSVSAQRGGGVFGKVPYSAAKAAILGFTRALARELGPTGVTVNAVTPGVVSTDIRAGATTDELEAKLAADVPLGRQATADDIANLFAFLLSDESAYITGSTYDINGGSHIN</sequence>
<dbReference type="EMBL" id="BSUL01000001">
    <property type="protein sequence ID" value="GMA28447.1"/>
    <property type="molecule type" value="Genomic_DNA"/>
</dbReference>
<dbReference type="SMART" id="SM00822">
    <property type="entry name" value="PKS_KR"/>
    <property type="match status" value="1"/>
</dbReference>
<proteinExistence type="inferred from homology"/>
<dbReference type="Pfam" id="PF13561">
    <property type="entry name" value="adh_short_C2"/>
    <property type="match status" value="1"/>
</dbReference>
<keyword evidence="5" id="KW-1185">Reference proteome</keyword>
<dbReference type="GO" id="GO:0016616">
    <property type="term" value="F:oxidoreductase activity, acting on the CH-OH group of donors, NAD or NADP as acceptor"/>
    <property type="evidence" value="ECO:0007669"/>
    <property type="project" value="TreeGrafter"/>
</dbReference>
<dbReference type="SUPFAM" id="SSF51735">
    <property type="entry name" value="NAD(P)-binding Rossmann-fold domains"/>
    <property type="match status" value="1"/>
</dbReference>
<evidence type="ECO:0000259" key="3">
    <source>
        <dbReference type="SMART" id="SM00822"/>
    </source>
</evidence>
<organism evidence="4 5">
    <name type="scientific">Arenivirga flava</name>
    <dbReference type="NCBI Taxonomy" id="1930060"/>
    <lineage>
        <taxon>Bacteria</taxon>
        <taxon>Bacillati</taxon>
        <taxon>Actinomycetota</taxon>
        <taxon>Actinomycetes</taxon>
        <taxon>Micrococcales</taxon>
        <taxon>Microbacteriaceae</taxon>
        <taxon>Arenivirga</taxon>
    </lineage>
</organism>
<dbReference type="PANTHER" id="PTHR42760">
    <property type="entry name" value="SHORT-CHAIN DEHYDROGENASES/REDUCTASES FAMILY MEMBER"/>
    <property type="match status" value="1"/>
</dbReference>
<dbReference type="InterPro" id="IPR020904">
    <property type="entry name" value="Sc_DH/Rdtase_CS"/>
</dbReference>
<evidence type="ECO:0000256" key="1">
    <source>
        <dbReference type="ARBA" id="ARBA00006484"/>
    </source>
</evidence>
<dbReference type="PROSITE" id="PS00061">
    <property type="entry name" value="ADH_SHORT"/>
    <property type="match status" value="1"/>
</dbReference>
<dbReference type="GO" id="GO:0030497">
    <property type="term" value="P:fatty acid elongation"/>
    <property type="evidence" value="ECO:0007669"/>
    <property type="project" value="TreeGrafter"/>
</dbReference>
<dbReference type="PRINTS" id="PR00081">
    <property type="entry name" value="GDHRDH"/>
</dbReference>
<dbReference type="Gene3D" id="3.40.50.720">
    <property type="entry name" value="NAD(P)-binding Rossmann-like Domain"/>
    <property type="match status" value="1"/>
</dbReference>
<name>A0AA37UU18_9MICO</name>
<gene>
    <name evidence="4" type="ORF">GCM10025874_17000</name>
</gene>
<dbReference type="RefSeq" id="WP_284231784.1">
    <property type="nucleotide sequence ID" value="NZ_BSUL01000001.1"/>
</dbReference>
<reference evidence="4 5" key="1">
    <citation type="journal article" date="2014" name="Int. J. Syst. Evol. Microbiol.">
        <title>Complete genome sequence of Corynebacterium casei LMG S-19264T (=DSM 44701T), isolated from a smear-ripened cheese.</title>
        <authorList>
            <consortium name="US DOE Joint Genome Institute (JGI-PGF)"/>
            <person name="Walter F."/>
            <person name="Albersmeier A."/>
            <person name="Kalinowski J."/>
            <person name="Ruckert C."/>
        </authorList>
    </citation>
    <scope>NUCLEOTIDE SEQUENCE [LARGE SCALE GENOMIC DNA]</scope>
    <source>
        <strain evidence="4 5">NBRC 112289</strain>
    </source>
</reference>
<comment type="similarity">
    <text evidence="1">Belongs to the short-chain dehydrogenases/reductases (SDR) family.</text>
</comment>
<dbReference type="PANTHER" id="PTHR42760:SF135">
    <property type="entry name" value="BLL7886 PROTEIN"/>
    <property type="match status" value="1"/>
</dbReference>
<protein>
    <submittedName>
        <fullName evidence="4">3-oxoacyl-ACP reductase</fullName>
    </submittedName>
</protein>
<dbReference type="FunFam" id="3.40.50.720:FF:000084">
    <property type="entry name" value="Short-chain dehydrogenase reductase"/>
    <property type="match status" value="1"/>
</dbReference>
<dbReference type="AlphaFoldDB" id="A0AA37UU18"/>
<feature type="domain" description="Ketoreductase" evidence="3">
    <location>
        <begin position="11"/>
        <end position="195"/>
    </location>
</feature>
<dbReference type="PRINTS" id="PR00080">
    <property type="entry name" value="SDRFAMILY"/>
</dbReference>
<accession>A0AA37UU18</accession>